<dbReference type="EMBL" id="SOAZ01000003">
    <property type="protein sequence ID" value="TDT62813.1"/>
    <property type="molecule type" value="Genomic_DNA"/>
</dbReference>
<gene>
    <name evidence="2" type="ORF">EDD71_10386</name>
</gene>
<evidence type="ECO:0000313" key="2">
    <source>
        <dbReference type="EMBL" id="TDT62813.1"/>
    </source>
</evidence>
<dbReference type="AlphaFoldDB" id="A0A4R7KTP5"/>
<feature type="transmembrane region" description="Helical" evidence="1">
    <location>
        <begin position="6"/>
        <end position="30"/>
    </location>
</feature>
<evidence type="ECO:0000313" key="3">
    <source>
        <dbReference type="Proteomes" id="UP000295325"/>
    </source>
</evidence>
<proteinExistence type="predicted"/>
<reference evidence="2 3" key="1">
    <citation type="submission" date="2019-03" db="EMBL/GenBank/DDBJ databases">
        <title>Genomic Encyclopedia of Type Strains, Phase IV (KMG-IV): sequencing the most valuable type-strain genomes for metagenomic binning, comparative biology and taxonomic classification.</title>
        <authorList>
            <person name="Goeker M."/>
        </authorList>
    </citation>
    <scope>NUCLEOTIDE SEQUENCE [LARGE SCALE GENOMIC DNA]</scope>
    <source>
        <strain evidence="2 3">DSM 24455</strain>
    </source>
</reference>
<sequence length="47" mass="5104">MKKLIISIIIILLIIIGVIIILGVLGNLGFNNRSIGFLSEEVIIGTR</sequence>
<evidence type="ECO:0000256" key="1">
    <source>
        <dbReference type="SAM" id="Phobius"/>
    </source>
</evidence>
<keyword evidence="1" id="KW-0812">Transmembrane</keyword>
<protein>
    <submittedName>
        <fullName evidence="2">Uncharacterized protein</fullName>
    </submittedName>
</protein>
<name>A0A4R7KTP5_9CLOT</name>
<accession>A0A4R7KTP5</accession>
<dbReference type="Proteomes" id="UP000295325">
    <property type="component" value="Unassembled WGS sequence"/>
</dbReference>
<keyword evidence="3" id="KW-1185">Reference proteome</keyword>
<keyword evidence="1" id="KW-1133">Transmembrane helix</keyword>
<keyword evidence="1" id="KW-0472">Membrane</keyword>
<organism evidence="2 3">
    <name type="scientific">Fonticella tunisiensis</name>
    <dbReference type="NCBI Taxonomy" id="1096341"/>
    <lineage>
        <taxon>Bacteria</taxon>
        <taxon>Bacillati</taxon>
        <taxon>Bacillota</taxon>
        <taxon>Clostridia</taxon>
        <taxon>Eubacteriales</taxon>
        <taxon>Clostridiaceae</taxon>
        <taxon>Fonticella</taxon>
    </lineage>
</organism>
<comment type="caution">
    <text evidence="2">The sequence shown here is derived from an EMBL/GenBank/DDBJ whole genome shotgun (WGS) entry which is preliminary data.</text>
</comment>
<dbReference type="RefSeq" id="WP_166636304.1">
    <property type="nucleotide sequence ID" value="NZ_SOAZ01000003.1"/>
</dbReference>